<dbReference type="GO" id="GO:0009234">
    <property type="term" value="P:menaquinone biosynthetic process"/>
    <property type="evidence" value="ECO:0007669"/>
    <property type="project" value="UniProtKB-UniPathway"/>
</dbReference>
<organism evidence="3 4">
    <name type="scientific">Cohaesibacter gelatinilyticus</name>
    <dbReference type="NCBI Taxonomy" id="372072"/>
    <lineage>
        <taxon>Bacteria</taxon>
        <taxon>Pseudomonadati</taxon>
        <taxon>Pseudomonadota</taxon>
        <taxon>Alphaproteobacteria</taxon>
        <taxon>Hyphomicrobiales</taxon>
        <taxon>Cohaesibacteraceae</taxon>
    </lineage>
</organism>
<sequence>MLNRRDFLAWSAVGLSTTLTAGAVNSLFPAPAIAQGLDSLTIYGPPAGPSIALAHLVQSGALKDHAQKVKFELWRNPDQLRAGVLSGKMQITGTPSYVAANLYNRGVDVHMGSIVTWGLLYLMSREGKVSSIKDLQGKTILMPFKNDMPDLVFRAMAAKVGMKAGRDFKLQYTSTPPQAMKMLIAGKAEMAVLPEPAATASQMMGMKSGVGITRALDMQKEWGGTIGGGSKIPQAGMMISGKLAKERPELVDAFNKAMVTSGRWTCNNPASAAKIGATYLGLKAPIIERAIPFSNIDVKSGKASRSELERFYNVLKGMSPAIIGGKLPSENFYL</sequence>
<dbReference type="AlphaFoldDB" id="A0A285NFZ5"/>
<dbReference type="OrthoDB" id="9814375at2"/>
<dbReference type="SUPFAM" id="SSF53850">
    <property type="entry name" value="Periplasmic binding protein-like II"/>
    <property type="match status" value="1"/>
</dbReference>
<reference evidence="3 4" key="1">
    <citation type="submission" date="2017-09" db="EMBL/GenBank/DDBJ databases">
        <authorList>
            <person name="Ehlers B."/>
            <person name="Leendertz F.H."/>
        </authorList>
    </citation>
    <scope>NUCLEOTIDE SEQUENCE [LARGE SCALE GENOMIC DNA]</scope>
    <source>
        <strain evidence="3 4">DSM 18289</strain>
    </source>
</reference>
<accession>A0A285NFZ5</accession>
<dbReference type="Pfam" id="PF09084">
    <property type="entry name" value="NMT1"/>
    <property type="match status" value="1"/>
</dbReference>
<dbReference type="PANTHER" id="PTHR30024:SF46">
    <property type="entry name" value="ABC TRANSPORTER, SUBSTRATE-BINDING LIPOPROTEIN"/>
    <property type="match status" value="1"/>
</dbReference>
<dbReference type="UniPathway" id="UPA00079"/>
<dbReference type="Gene3D" id="3.40.190.10">
    <property type="entry name" value="Periplasmic binding protein-like II"/>
    <property type="match status" value="2"/>
</dbReference>
<dbReference type="InterPro" id="IPR027024">
    <property type="entry name" value="UCP027386_ABC_sbc_TM0202"/>
</dbReference>
<dbReference type="PROSITE" id="PS51318">
    <property type="entry name" value="TAT"/>
    <property type="match status" value="1"/>
</dbReference>
<evidence type="ECO:0000313" key="3">
    <source>
        <dbReference type="EMBL" id="SNZ06806.1"/>
    </source>
</evidence>
<dbReference type="EMBL" id="OBEL01000001">
    <property type="protein sequence ID" value="SNZ06806.1"/>
    <property type="molecule type" value="Genomic_DNA"/>
</dbReference>
<name>A0A285NFZ5_9HYPH</name>
<feature type="domain" description="SsuA/THI5-like" evidence="2">
    <location>
        <begin position="111"/>
        <end position="272"/>
    </location>
</feature>
<dbReference type="InterPro" id="IPR006311">
    <property type="entry name" value="TAT_signal"/>
</dbReference>
<dbReference type="RefSeq" id="WP_097151858.1">
    <property type="nucleotide sequence ID" value="NZ_OBEL01000001.1"/>
</dbReference>
<dbReference type="InterPro" id="IPR015168">
    <property type="entry name" value="SsuA/THI5"/>
</dbReference>
<keyword evidence="4" id="KW-1185">Reference proteome</keyword>
<keyword evidence="1" id="KW-0732">Signal</keyword>
<feature type="chain" id="PRO_5012448062" evidence="1">
    <location>
        <begin position="24"/>
        <end position="334"/>
    </location>
</feature>
<dbReference type="PANTHER" id="PTHR30024">
    <property type="entry name" value="ALIPHATIC SULFONATES-BINDING PROTEIN-RELATED"/>
    <property type="match status" value="1"/>
</dbReference>
<evidence type="ECO:0000259" key="2">
    <source>
        <dbReference type="Pfam" id="PF09084"/>
    </source>
</evidence>
<protein>
    <submittedName>
        <fullName evidence="3">NitT/TauT family transport system substrate-binding protein</fullName>
    </submittedName>
</protein>
<evidence type="ECO:0000256" key="1">
    <source>
        <dbReference type="SAM" id="SignalP"/>
    </source>
</evidence>
<dbReference type="PIRSF" id="PIRSF027386">
    <property type="entry name" value="UCP027386_ABC_sbc_TM0202"/>
    <property type="match status" value="1"/>
</dbReference>
<dbReference type="Proteomes" id="UP000219439">
    <property type="component" value="Unassembled WGS sequence"/>
</dbReference>
<evidence type="ECO:0000313" key="4">
    <source>
        <dbReference type="Proteomes" id="UP000219439"/>
    </source>
</evidence>
<feature type="signal peptide" evidence="1">
    <location>
        <begin position="1"/>
        <end position="23"/>
    </location>
</feature>
<proteinExistence type="predicted"/>
<gene>
    <name evidence="3" type="ORF">SAMN06265368_0544</name>
</gene>